<proteinExistence type="predicted"/>
<keyword evidence="1" id="KW-1185">Reference proteome</keyword>
<dbReference type="Proteomes" id="UP001652582">
    <property type="component" value="Chromosome 10"/>
</dbReference>
<dbReference type="OrthoDB" id="2142040at2759"/>
<dbReference type="PANTHER" id="PTHR31649">
    <property type="entry name" value="AGAP009604-PA"/>
    <property type="match status" value="1"/>
</dbReference>
<evidence type="ECO:0000313" key="1">
    <source>
        <dbReference type="Proteomes" id="UP001652582"/>
    </source>
</evidence>
<name>A0A6J1MWE4_BICAN</name>
<dbReference type="AlphaFoldDB" id="A0A6J1MWE4"/>
<dbReference type="Pfam" id="PF11901">
    <property type="entry name" value="DM9"/>
    <property type="match status" value="1"/>
</dbReference>
<sequence length="234" mass="25311">MAYNPPPSGPPPYFGYPPPPSQAPGSYAYVPAPVMMPVFPPPPEGPPSQPTYVTNYIYPPQPIPEPVHVVDHPVPDFSPELIDWVPTTPAEAHTLYGRAYPAGREGWDGSPLWSIRAHHNGGLVPGKLAIKHRAAYIPFAGREIPVHNFEVLCAPAHAVQWVAASHGQVPPGAIIAGNTNTAEPLYVGRARHRGSLSPGKVHPSHEVCYISFGGSEVANRQYEVLCRTAEFTPY</sequence>
<gene>
    <name evidence="2" type="primary">LOC112047173</name>
</gene>
<reference evidence="2" key="1">
    <citation type="submission" date="2025-08" db="UniProtKB">
        <authorList>
            <consortium name="RefSeq"/>
        </authorList>
    </citation>
    <scope>IDENTIFICATION</scope>
</reference>
<dbReference type="PANTHER" id="PTHR31649:SF1">
    <property type="entry name" value="FARNESOIC ACID O-METHYL TRANSFERASE DOMAIN-CONTAINING PROTEIN"/>
    <property type="match status" value="1"/>
</dbReference>
<protein>
    <submittedName>
        <fullName evidence="2">IQ motif and SEC7 domain-containing protein 2-like</fullName>
    </submittedName>
</protein>
<dbReference type="KEGG" id="bany:112047173"/>
<evidence type="ECO:0000313" key="2">
    <source>
        <dbReference type="RefSeq" id="XP_023939955.2"/>
    </source>
</evidence>
<dbReference type="GeneID" id="112047173"/>
<dbReference type="InterPro" id="IPR006616">
    <property type="entry name" value="DM9_repeat"/>
</dbReference>
<dbReference type="RefSeq" id="XP_023939955.2">
    <property type="nucleotide sequence ID" value="XM_024084187.2"/>
</dbReference>
<organism evidence="1 2">
    <name type="scientific">Bicyclus anynana</name>
    <name type="common">Squinting bush brown butterfly</name>
    <dbReference type="NCBI Taxonomy" id="110368"/>
    <lineage>
        <taxon>Eukaryota</taxon>
        <taxon>Metazoa</taxon>
        <taxon>Ecdysozoa</taxon>
        <taxon>Arthropoda</taxon>
        <taxon>Hexapoda</taxon>
        <taxon>Insecta</taxon>
        <taxon>Pterygota</taxon>
        <taxon>Neoptera</taxon>
        <taxon>Endopterygota</taxon>
        <taxon>Lepidoptera</taxon>
        <taxon>Glossata</taxon>
        <taxon>Ditrysia</taxon>
        <taxon>Papilionoidea</taxon>
        <taxon>Nymphalidae</taxon>
        <taxon>Satyrinae</taxon>
        <taxon>Satyrini</taxon>
        <taxon>Mycalesina</taxon>
        <taxon>Bicyclus</taxon>
    </lineage>
</organism>
<accession>A0A6J1MWE4</accession>
<dbReference type="SMART" id="SM00696">
    <property type="entry name" value="DM9"/>
    <property type="match status" value="2"/>
</dbReference>